<sequence>MTLLELCFPGLVILVGLYSLYRYLKEQAELPKYRPSTKISGTENKLSENRAFVPLKNRQ</sequence>
<dbReference type="Proteomes" id="UP000198661">
    <property type="component" value="Unassembled WGS sequence"/>
</dbReference>
<evidence type="ECO:0000313" key="1">
    <source>
        <dbReference type="EMBL" id="SFG11020.1"/>
    </source>
</evidence>
<evidence type="ECO:0000313" key="2">
    <source>
        <dbReference type="Proteomes" id="UP000198661"/>
    </source>
</evidence>
<keyword evidence="2" id="KW-1185">Reference proteome</keyword>
<organism evidence="1 2">
    <name type="scientific">Planifilum fulgidum</name>
    <dbReference type="NCBI Taxonomy" id="201973"/>
    <lineage>
        <taxon>Bacteria</taxon>
        <taxon>Bacillati</taxon>
        <taxon>Bacillota</taxon>
        <taxon>Bacilli</taxon>
        <taxon>Bacillales</taxon>
        <taxon>Thermoactinomycetaceae</taxon>
        <taxon>Planifilum</taxon>
    </lineage>
</organism>
<gene>
    <name evidence="1" type="ORF">SAMN04488025_1162</name>
</gene>
<reference evidence="1 2" key="1">
    <citation type="submission" date="2016-10" db="EMBL/GenBank/DDBJ databases">
        <authorList>
            <person name="de Groot N.N."/>
        </authorList>
    </citation>
    <scope>NUCLEOTIDE SEQUENCE [LARGE SCALE GENOMIC DNA]</scope>
    <source>
        <strain evidence="1 2">DSM 44945</strain>
    </source>
</reference>
<accession>A0A1I2P6A3</accession>
<proteinExistence type="predicted"/>
<dbReference type="AlphaFoldDB" id="A0A1I2P6A3"/>
<dbReference type="EMBL" id="FOOK01000016">
    <property type="protein sequence ID" value="SFG11020.1"/>
    <property type="molecule type" value="Genomic_DNA"/>
</dbReference>
<name>A0A1I2P6A3_9BACL</name>
<protein>
    <submittedName>
        <fullName evidence="1">Uncharacterized protein</fullName>
    </submittedName>
</protein>